<dbReference type="Gene3D" id="3.40.50.1820">
    <property type="entry name" value="alpha/beta hydrolase"/>
    <property type="match status" value="1"/>
</dbReference>
<keyword evidence="3" id="KW-1185">Reference proteome</keyword>
<proteinExistence type="predicted"/>
<dbReference type="AlphaFoldDB" id="A3U1I3"/>
<dbReference type="PANTHER" id="PTHR46438">
    <property type="entry name" value="ALPHA/BETA-HYDROLASES SUPERFAMILY PROTEIN"/>
    <property type="match status" value="1"/>
</dbReference>
<protein>
    <submittedName>
        <fullName evidence="2">Putative hydrolase</fullName>
    </submittedName>
</protein>
<keyword evidence="2" id="KW-0378">Hydrolase</keyword>
<feature type="domain" description="AB hydrolase-1" evidence="1">
    <location>
        <begin position="47"/>
        <end position="274"/>
    </location>
</feature>
<reference evidence="2 3" key="1">
    <citation type="journal article" date="2010" name="J. Bacteriol.">
        <title>Genome sequences of Oceanicola granulosus HTCC2516(T) and Oceanicola batsensis HTCC2597(TDelta).</title>
        <authorList>
            <person name="Thrash J.C."/>
            <person name="Cho J.C."/>
            <person name="Vergin K.L."/>
            <person name="Giovannoni S.J."/>
        </authorList>
    </citation>
    <scope>NUCLEOTIDE SEQUENCE [LARGE SCALE GENOMIC DNA]</scope>
    <source>
        <strain evidence="3">ATCC BAA-863 / DSM 15984 / KCTC 12145 / HTCC2597</strain>
    </source>
</reference>
<dbReference type="GO" id="GO:0016787">
    <property type="term" value="F:hydrolase activity"/>
    <property type="evidence" value="ECO:0007669"/>
    <property type="project" value="UniProtKB-KW"/>
</dbReference>
<dbReference type="InterPro" id="IPR000073">
    <property type="entry name" value="AB_hydrolase_1"/>
</dbReference>
<sequence>MKDTSLPPELCAPDAQLDRLAATARRRVTGPPGARVHWAEWGEGPPLVMLHGAYGGWPHFVRNIEPLMVDHRVLIPDLPGYGLSDMPPEPSIAAIGRGVAGGLDEILGEARYRLVAFSLGGAVTGPLRRLHPGRQSHIALIAPGGLSTPRAPAMRSVRHRTGQDLAEAIRFNLNSIMFADPAAVCPQAMRIQYEGSALARLRVERLVWGPGLGETMPGFDGQLVGIWGDGDPFPPPEDLPHRPDLVRSWGPQARGHLLAGVGHWAQYEAADRVNGILGVLFDREPPDG</sequence>
<gene>
    <name evidence="2" type="ORF">OB2597_21116</name>
</gene>
<dbReference type="OrthoDB" id="9804723at2"/>
<dbReference type="Proteomes" id="UP000004318">
    <property type="component" value="Unassembled WGS sequence"/>
</dbReference>
<dbReference type="EMBL" id="AAMO01000009">
    <property type="protein sequence ID" value="EAQ02166.1"/>
    <property type="molecule type" value="Genomic_DNA"/>
</dbReference>
<comment type="caution">
    <text evidence="2">The sequence shown here is derived from an EMBL/GenBank/DDBJ whole genome shotgun (WGS) entry which is preliminary data.</text>
</comment>
<dbReference type="STRING" id="252305.OB2597_21116"/>
<dbReference type="Pfam" id="PF12697">
    <property type="entry name" value="Abhydrolase_6"/>
    <property type="match status" value="1"/>
</dbReference>
<evidence type="ECO:0000259" key="1">
    <source>
        <dbReference type="Pfam" id="PF12697"/>
    </source>
</evidence>
<evidence type="ECO:0000313" key="3">
    <source>
        <dbReference type="Proteomes" id="UP000004318"/>
    </source>
</evidence>
<accession>A3U1I3</accession>
<dbReference type="RefSeq" id="WP_009804164.1">
    <property type="nucleotide sequence ID" value="NZ_AAMO01000009.1"/>
</dbReference>
<dbReference type="SUPFAM" id="SSF53474">
    <property type="entry name" value="alpha/beta-Hydrolases"/>
    <property type="match status" value="1"/>
</dbReference>
<dbReference type="PANTHER" id="PTHR46438:SF2">
    <property type="entry name" value="ALPHA_BETA-HYDROLASES SUPERFAMILY PROTEIN"/>
    <property type="match status" value="1"/>
</dbReference>
<organism evidence="2 3">
    <name type="scientific">Pseudooceanicola batsensis (strain ATCC BAA-863 / DSM 15984 / KCTC 12145 / HTCC2597)</name>
    <name type="common">Oceanicola batsensis</name>
    <dbReference type="NCBI Taxonomy" id="252305"/>
    <lineage>
        <taxon>Bacteria</taxon>
        <taxon>Pseudomonadati</taxon>
        <taxon>Pseudomonadota</taxon>
        <taxon>Alphaproteobacteria</taxon>
        <taxon>Rhodobacterales</taxon>
        <taxon>Paracoccaceae</taxon>
        <taxon>Pseudooceanicola</taxon>
    </lineage>
</organism>
<dbReference type="PRINTS" id="PR00111">
    <property type="entry name" value="ABHYDROLASE"/>
</dbReference>
<dbReference type="InterPro" id="IPR029058">
    <property type="entry name" value="AB_hydrolase_fold"/>
</dbReference>
<dbReference type="HOGENOM" id="CLU_020336_13_2_5"/>
<evidence type="ECO:0000313" key="2">
    <source>
        <dbReference type="EMBL" id="EAQ02166.1"/>
    </source>
</evidence>
<name>A3U1I3_PSEBH</name>